<dbReference type="EMBL" id="CATOUU010001179">
    <property type="protein sequence ID" value="CAI9977720.1"/>
    <property type="molecule type" value="Genomic_DNA"/>
</dbReference>
<dbReference type="Proteomes" id="UP001642409">
    <property type="component" value="Unassembled WGS sequence"/>
</dbReference>
<name>A0AA86S458_9EUKA</name>
<reference evidence="1" key="1">
    <citation type="submission" date="2023-06" db="EMBL/GenBank/DDBJ databases">
        <authorList>
            <person name="Kurt Z."/>
        </authorList>
    </citation>
    <scope>NUCLEOTIDE SEQUENCE</scope>
</reference>
<gene>
    <name evidence="2" type="ORF">HINF_LOCUS32103</name>
    <name evidence="1" type="ORF">HINF_LOCUS65365</name>
</gene>
<accession>A0AA86S458</accession>
<comment type="caution">
    <text evidence="1">The sequence shown here is derived from an EMBL/GenBank/DDBJ whole genome shotgun (WGS) entry which is preliminary data.</text>
</comment>
<sequence length="119" mass="14006">MNIVMFLKTSLIGKIQTHKEWLYERVFFLNLAENKSGRPQLPNKYYDNLDAFKQFIANFDFETFELSSKFRVAEATVDKLSDNAKDNLNFVQQIIRSSNGKKDNVKNFKNSKDKKKDKE</sequence>
<evidence type="ECO:0000313" key="3">
    <source>
        <dbReference type="Proteomes" id="UP001642409"/>
    </source>
</evidence>
<organism evidence="1">
    <name type="scientific">Hexamita inflata</name>
    <dbReference type="NCBI Taxonomy" id="28002"/>
    <lineage>
        <taxon>Eukaryota</taxon>
        <taxon>Metamonada</taxon>
        <taxon>Diplomonadida</taxon>
        <taxon>Hexamitidae</taxon>
        <taxon>Hexamitinae</taxon>
        <taxon>Hexamita</taxon>
    </lineage>
</organism>
<evidence type="ECO:0000313" key="2">
    <source>
        <dbReference type="EMBL" id="CAL6029043.1"/>
    </source>
</evidence>
<evidence type="ECO:0000313" key="1">
    <source>
        <dbReference type="EMBL" id="CAI9977720.1"/>
    </source>
</evidence>
<proteinExistence type="predicted"/>
<keyword evidence="3" id="KW-1185">Reference proteome</keyword>
<dbReference type="EMBL" id="CAXDID020000108">
    <property type="protein sequence ID" value="CAL6029043.1"/>
    <property type="molecule type" value="Genomic_DNA"/>
</dbReference>
<protein>
    <submittedName>
        <fullName evidence="2">Hypothetical_protein</fullName>
    </submittedName>
</protein>
<dbReference type="AlphaFoldDB" id="A0AA86S458"/>
<reference evidence="2 3" key="2">
    <citation type="submission" date="2024-07" db="EMBL/GenBank/DDBJ databases">
        <authorList>
            <person name="Akdeniz Z."/>
        </authorList>
    </citation>
    <scope>NUCLEOTIDE SEQUENCE [LARGE SCALE GENOMIC DNA]</scope>
</reference>